<keyword evidence="3" id="KW-1185">Reference proteome</keyword>
<gene>
    <name evidence="2" type="ORF">CIB84_013093</name>
</gene>
<reference evidence="2 3" key="1">
    <citation type="submission" date="2018-01" db="EMBL/GenBank/DDBJ databases">
        <title>Comparison of the Chinese Bamboo Partridge and Red Junglefowl genome sequences highlights the importance of demography in genome evolution.</title>
        <authorList>
            <person name="Tiley G.P."/>
            <person name="Kimball R.T."/>
            <person name="Braun E.L."/>
            <person name="Burleigh J.G."/>
        </authorList>
    </citation>
    <scope>NUCLEOTIDE SEQUENCE [LARGE SCALE GENOMIC DNA]</scope>
    <source>
        <strain evidence="2">RTK389</strain>
        <tissue evidence="2">Blood</tissue>
    </source>
</reference>
<evidence type="ECO:0000256" key="1">
    <source>
        <dbReference type="SAM" id="MobiDB-lite"/>
    </source>
</evidence>
<accession>A0A2P4SGC3</accession>
<comment type="caution">
    <text evidence="2">The sequence shown here is derived from an EMBL/GenBank/DDBJ whole genome shotgun (WGS) entry which is preliminary data.</text>
</comment>
<proteinExistence type="predicted"/>
<sequence>MRAFVLGQQVSLSDTLSRNYFSGAQIFITLSQLPPPALQAQPVAEMRRAGLLSWRKPPWKKAREQPSQWHVGGNAALAASLIPGFNVLGCHGARGEPGIETEAHRPVSAWKTQQGPPPS</sequence>
<feature type="region of interest" description="Disordered" evidence="1">
    <location>
        <begin position="95"/>
        <end position="119"/>
    </location>
</feature>
<organism evidence="2 3">
    <name type="scientific">Bambusicola thoracicus</name>
    <name type="common">Chinese bamboo-partridge</name>
    <name type="synonym">Perdix thoracica</name>
    <dbReference type="NCBI Taxonomy" id="9083"/>
    <lineage>
        <taxon>Eukaryota</taxon>
        <taxon>Metazoa</taxon>
        <taxon>Chordata</taxon>
        <taxon>Craniata</taxon>
        <taxon>Vertebrata</taxon>
        <taxon>Euteleostomi</taxon>
        <taxon>Archelosauria</taxon>
        <taxon>Archosauria</taxon>
        <taxon>Dinosauria</taxon>
        <taxon>Saurischia</taxon>
        <taxon>Theropoda</taxon>
        <taxon>Coelurosauria</taxon>
        <taxon>Aves</taxon>
        <taxon>Neognathae</taxon>
        <taxon>Galloanserae</taxon>
        <taxon>Galliformes</taxon>
        <taxon>Phasianidae</taxon>
        <taxon>Perdicinae</taxon>
        <taxon>Bambusicola</taxon>
    </lineage>
</organism>
<evidence type="ECO:0000313" key="2">
    <source>
        <dbReference type="EMBL" id="POI23159.1"/>
    </source>
</evidence>
<evidence type="ECO:0000313" key="3">
    <source>
        <dbReference type="Proteomes" id="UP000237246"/>
    </source>
</evidence>
<protein>
    <submittedName>
        <fullName evidence="2">Uncharacterized protein</fullName>
    </submittedName>
</protein>
<dbReference type="AlphaFoldDB" id="A0A2P4SGC3"/>
<dbReference type="Proteomes" id="UP000237246">
    <property type="component" value="Unassembled WGS sequence"/>
</dbReference>
<name>A0A2P4SGC3_BAMTH</name>
<dbReference type="EMBL" id="PPHD01051386">
    <property type="protein sequence ID" value="POI23159.1"/>
    <property type="molecule type" value="Genomic_DNA"/>
</dbReference>
<feature type="compositionally biased region" description="Polar residues" evidence="1">
    <location>
        <begin position="110"/>
        <end position="119"/>
    </location>
</feature>